<comment type="caution">
    <text evidence="1">The sequence shown here is derived from an EMBL/GenBank/DDBJ whole genome shotgun (WGS) entry which is preliminary data.</text>
</comment>
<protein>
    <recommendedName>
        <fullName evidence="3">Flagellar protein FliL</fullName>
    </recommendedName>
</protein>
<dbReference type="InterPro" id="IPR006311">
    <property type="entry name" value="TAT_signal"/>
</dbReference>
<reference evidence="1 2" key="1">
    <citation type="submission" date="2020-08" db="EMBL/GenBank/DDBJ databases">
        <title>Genomic Encyclopedia of Type Strains, Phase IV (KMG-IV): sequencing the most valuable type-strain genomes for metagenomic binning, comparative biology and taxonomic classification.</title>
        <authorList>
            <person name="Goeker M."/>
        </authorList>
    </citation>
    <scope>NUCLEOTIDE SEQUENCE [LARGE SCALE GENOMIC DNA]</scope>
    <source>
        <strain evidence="1 2">DSM 22198</strain>
    </source>
</reference>
<evidence type="ECO:0000313" key="1">
    <source>
        <dbReference type="EMBL" id="MBB6252623.1"/>
    </source>
</evidence>
<proteinExistence type="predicted"/>
<evidence type="ECO:0008006" key="3">
    <source>
        <dbReference type="Google" id="ProtNLM"/>
    </source>
</evidence>
<dbReference type="AlphaFoldDB" id="A0A7X0AYW0"/>
<name>A0A7X0AYW0_9PROT</name>
<keyword evidence="2" id="KW-1185">Reference proteome</keyword>
<accession>A0A7X0AYW0</accession>
<dbReference type="PROSITE" id="PS51318">
    <property type="entry name" value="TAT"/>
    <property type="match status" value="1"/>
</dbReference>
<gene>
    <name evidence="1" type="ORF">FHS74_003183</name>
</gene>
<sequence length="157" mass="17005">MLRDADLPPHDRRRSALRGLLGGAMLALAAVTALPPAPAWAGEGGGGQKSEDPEVLRKIKMNPMLLPGKDRFSYVRLQVMLVVRMSKHLNEEVDTVTNLKPRINGELTEALTVDHVSRRSLSTADVQALKGRIMEVANEAVGKPLVDEVLIVSLLVG</sequence>
<dbReference type="RefSeq" id="WP_184802216.1">
    <property type="nucleotide sequence ID" value="NZ_JACIIZ010000008.1"/>
</dbReference>
<dbReference type="Proteomes" id="UP000539175">
    <property type="component" value="Unassembled WGS sequence"/>
</dbReference>
<dbReference type="EMBL" id="JACIIZ010000008">
    <property type="protein sequence ID" value="MBB6252623.1"/>
    <property type="molecule type" value="Genomic_DNA"/>
</dbReference>
<evidence type="ECO:0000313" key="2">
    <source>
        <dbReference type="Proteomes" id="UP000539175"/>
    </source>
</evidence>
<organism evidence="1 2">
    <name type="scientific">Nitrospirillum iridis</name>
    <dbReference type="NCBI Taxonomy" id="765888"/>
    <lineage>
        <taxon>Bacteria</taxon>
        <taxon>Pseudomonadati</taxon>
        <taxon>Pseudomonadota</taxon>
        <taxon>Alphaproteobacteria</taxon>
        <taxon>Rhodospirillales</taxon>
        <taxon>Azospirillaceae</taxon>
        <taxon>Nitrospirillum</taxon>
    </lineage>
</organism>